<dbReference type="Proteomes" id="UP001375539">
    <property type="component" value="Unassembled WGS sequence"/>
</dbReference>
<name>A0ACC6QDF0_9ACTN</name>
<sequence length="232" mass="23338">MKRAGPLITLITGLVVGLFMLSLNATTGKPAPSSYGRATPSPAASPTAPRPPSPAPSKPATPTANPRIPAVPSPSPSPVPDARYAGRTADDTASVAITLRKGRAVAYFCDGHTREAWLRGAVEGDGSMHLTGRGGSKLDGAVSGGQVTGTVVVEDRSSPFTAAEAGGRAGVYRATAQVRGTKVVGGWIVLQNGRQVGIVNRGGKPAAAPPIDPATGRVEVDGTPLTAAPVVP</sequence>
<evidence type="ECO:0000313" key="1">
    <source>
        <dbReference type="EMBL" id="MEJ8656317.1"/>
    </source>
</evidence>
<evidence type="ECO:0000313" key="2">
    <source>
        <dbReference type="Proteomes" id="UP001375539"/>
    </source>
</evidence>
<comment type="caution">
    <text evidence="1">The sequence shown here is derived from an EMBL/GenBank/DDBJ whole genome shotgun (WGS) entry which is preliminary data.</text>
</comment>
<organism evidence="1 2">
    <name type="scientific">Streptomyces pratisoli</name>
    <dbReference type="NCBI Taxonomy" id="3139917"/>
    <lineage>
        <taxon>Bacteria</taxon>
        <taxon>Bacillati</taxon>
        <taxon>Actinomycetota</taxon>
        <taxon>Actinomycetes</taxon>
        <taxon>Kitasatosporales</taxon>
        <taxon>Streptomycetaceae</taxon>
        <taxon>Streptomyces</taxon>
    </lineage>
</organism>
<reference evidence="1" key="1">
    <citation type="submission" date="2024-03" db="EMBL/GenBank/DDBJ databases">
        <title>Novel Streptomyces species of biotechnological and ecological value are a feature of Machair soil.</title>
        <authorList>
            <person name="Prole J.R."/>
            <person name="Goodfellow M."/>
            <person name="Allenby N."/>
            <person name="Ward A.C."/>
        </authorList>
    </citation>
    <scope>NUCLEOTIDE SEQUENCE</scope>
    <source>
        <strain evidence="1">MS1.AVA.4</strain>
    </source>
</reference>
<gene>
    <name evidence="1" type="ORF">WKI58_07220</name>
</gene>
<protein>
    <submittedName>
        <fullName evidence="1">Uncharacterized protein</fullName>
    </submittedName>
</protein>
<dbReference type="EMBL" id="JBBKAI010000002">
    <property type="protein sequence ID" value="MEJ8656317.1"/>
    <property type="molecule type" value="Genomic_DNA"/>
</dbReference>
<accession>A0ACC6QDF0</accession>
<keyword evidence="2" id="KW-1185">Reference proteome</keyword>
<proteinExistence type="predicted"/>